<evidence type="ECO:0000256" key="5">
    <source>
        <dbReference type="ARBA" id="ARBA00022430"/>
    </source>
</evidence>
<dbReference type="InterPro" id="IPR036008">
    <property type="entry name" value="Aconitase_4Fe-4S_dom"/>
</dbReference>
<accession>A0ABV7RKV4</accession>
<comment type="catalytic activity">
    <reaction evidence="1 13">
        <text>(2R,3S)-3-isopropylmalate = (2S)-2-isopropylmalate</text>
        <dbReference type="Rhea" id="RHEA:32287"/>
        <dbReference type="ChEBI" id="CHEBI:1178"/>
        <dbReference type="ChEBI" id="CHEBI:35121"/>
        <dbReference type="EC" id="4.2.1.33"/>
    </reaction>
</comment>
<keyword evidence="17" id="KW-1185">Reference proteome</keyword>
<dbReference type="NCBIfam" id="NF009116">
    <property type="entry name" value="PRK12466.1"/>
    <property type="match status" value="1"/>
</dbReference>
<evidence type="ECO:0000256" key="11">
    <source>
        <dbReference type="ARBA" id="ARBA00023239"/>
    </source>
</evidence>
<evidence type="ECO:0000256" key="6">
    <source>
        <dbReference type="ARBA" id="ARBA00022485"/>
    </source>
</evidence>
<evidence type="ECO:0000256" key="9">
    <source>
        <dbReference type="ARBA" id="ARBA00023004"/>
    </source>
</evidence>
<reference evidence="17" key="1">
    <citation type="journal article" date="2019" name="Int. J. Syst. Evol. Microbiol.">
        <title>The Global Catalogue of Microorganisms (GCM) 10K type strain sequencing project: providing services to taxonomists for standard genome sequencing and annotation.</title>
        <authorList>
            <consortium name="The Broad Institute Genomics Platform"/>
            <consortium name="The Broad Institute Genome Sequencing Center for Infectious Disease"/>
            <person name="Wu L."/>
            <person name="Ma J."/>
        </authorList>
    </citation>
    <scope>NUCLEOTIDE SEQUENCE [LARGE SCALE GENOMIC DNA]</scope>
    <source>
        <strain evidence="17">KCTC 42875</strain>
    </source>
</reference>
<keyword evidence="7 13" id="KW-0028">Amino-acid biosynthesis</keyword>
<evidence type="ECO:0000256" key="14">
    <source>
        <dbReference type="SAM" id="MobiDB-lite"/>
    </source>
</evidence>
<evidence type="ECO:0000256" key="3">
    <source>
        <dbReference type="ARBA" id="ARBA00004729"/>
    </source>
</evidence>
<feature type="domain" description="Aconitase/3-isopropylmalate dehydratase large subunit alpha/beta/alpha" evidence="15">
    <location>
        <begin position="9"/>
        <end position="457"/>
    </location>
</feature>
<comment type="similarity">
    <text evidence="13">Belongs to the aconitase/IPM isomerase family. LeuC type 1 subfamily.</text>
</comment>
<dbReference type="PANTHER" id="PTHR43822">
    <property type="entry name" value="HOMOACONITASE, MITOCHONDRIAL-RELATED"/>
    <property type="match status" value="1"/>
</dbReference>
<dbReference type="Pfam" id="PF00330">
    <property type="entry name" value="Aconitase"/>
    <property type="match status" value="1"/>
</dbReference>
<evidence type="ECO:0000256" key="4">
    <source>
        <dbReference type="ARBA" id="ARBA00011271"/>
    </source>
</evidence>
<dbReference type="NCBIfam" id="NF004016">
    <property type="entry name" value="PRK05478.1"/>
    <property type="match status" value="1"/>
</dbReference>
<keyword evidence="9 13" id="KW-0408">Iron</keyword>
<dbReference type="PANTHER" id="PTHR43822:SF9">
    <property type="entry name" value="3-ISOPROPYLMALATE DEHYDRATASE"/>
    <property type="match status" value="1"/>
</dbReference>
<dbReference type="InterPro" id="IPR004430">
    <property type="entry name" value="3-IsopropMal_deHydase_lsu"/>
</dbReference>
<feature type="compositionally biased region" description="Basic and acidic residues" evidence="14">
    <location>
        <begin position="55"/>
        <end position="64"/>
    </location>
</feature>
<comment type="pathway">
    <text evidence="3 13">Amino-acid biosynthesis; L-leucine biosynthesis; L-leucine from 3-methyl-2-oxobutanoate: step 2/4.</text>
</comment>
<feature type="binding site" evidence="13">
    <location>
        <position position="410"/>
    </location>
    <ligand>
        <name>[4Fe-4S] cluster</name>
        <dbReference type="ChEBI" id="CHEBI:49883"/>
    </ligand>
</feature>
<protein>
    <recommendedName>
        <fullName evidence="13">3-isopropylmalate dehydratase large subunit</fullName>
        <ecNumber evidence="13">4.2.1.33</ecNumber>
    </recommendedName>
    <alternativeName>
        <fullName evidence="13">Alpha-IPM isomerase</fullName>
        <shortName evidence="13">IPMI</shortName>
    </alternativeName>
    <alternativeName>
        <fullName evidence="13">Isopropylmalate isomerase</fullName>
    </alternativeName>
</protein>
<keyword evidence="5 13" id="KW-0432">Leucine biosynthesis</keyword>
<dbReference type="HAMAP" id="MF_01026">
    <property type="entry name" value="LeuC_type1"/>
    <property type="match status" value="1"/>
</dbReference>
<proteinExistence type="inferred from homology"/>
<dbReference type="InterPro" id="IPR018136">
    <property type="entry name" value="Aconitase_4Fe-4S_BS"/>
</dbReference>
<dbReference type="EC" id="4.2.1.33" evidence="13"/>
<evidence type="ECO:0000256" key="10">
    <source>
        <dbReference type="ARBA" id="ARBA00023014"/>
    </source>
</evidence>
<evidence type="ECO:0000259" key="15">
    <source>
        <dbReference type="Pfam" id="PF00330"/>
    </source>
</evidence>
<feature type="binding site" evidence="13">
    <location>
        <position position="347"/>
    </location>
    <ligand>
        <name>[4Fe-4S] cluster</name>
        <dbReference type="ChEBI" id="CHEBI:49883"/>
    </ligand>
</feature>
<feature type="region of interest" description="Disordered" evidence="14">
    <location>
        <begin position="48"/>
        <end position="82"/>
    </location>
</feature>
<evidence type="ECO:0000256" key="2">
    <source>
        <dbReference type="ARBA" id="ARBA00002695"/>
    </source>
</evidence>
<dbReference type="GO" id="GO:0003861">
    <property type="term" value="F:3-isopropylmalate dehydratase activity"/>
    <property type="evidence" value="ECO:0007669"/>
    <property type="project" value="UniProtKB-EC"/>
</dbReference>
<evidence type="ECO:0000256" key="12">
    <source>
        <dbReference type="ARBA" id="ARBA00023304"/>
    </source>
</evidence>
<comment type="function">
    <text evidence="2 13">Catalyzes the isomerization between 2-isopropylmalate and 3-isopropylmalate, via the formation of 2-isopropylmaleate.</text>
</comment>
<sequence>MKAPTTLFDKLWDAHVVTPESDTAPATLYIDLHLIHEVTSPQAFAELDARGLPVRRPERTKGTPDHSTPTLPPDANGRRPYASVEARAQVDKLRENCTRFGVELFDYDSPHRGIVHVMGPELGLTQPGQTIVCGDSHTATHGAFGALAFGIGTSEVGHVLATQCLLQRKPKTLAITVDGELPPGVGAKDLILHVIGVIGVNGGTGHVIEYRGSAIRALSMEQRMTVCNMSIEAGARAGLIAPDAVTFDYLRGRPRVPQGADFDTAVALWREFRSDDGATFDREVRIDARDIQPTVTWGTHPGQVAVIAGNVPADSNSDDAKARDYMGWQAGAALAGRAVDVVFVGSCTNSRLSDLRETARVLRGRHVHPRVRMLVVPGSEQVKREAEAEGIDAIVRAAGAEWREPGCSMCIAMNGDLVAPGQLAVSTSNRNFEGRQGKGARTVLASPATAAACAVAGEITDPRPYLTTAPAEQPSVELEHV</sequence>
<dbReference type="NCBIfam" id="TIGR00170">
    <property type="entry name" value="leuC"/>
    <property type="match status" value="1"/>
</dbReference>
<evidence type="ECO:0000313" key="17">
    <source>
        <dbReference type="Proteomes" id="UP001595740"/>
    </source>
</evidence>
<dbReference type="InterPro" id="IPR033941">
    <property type="entry name" value="IPMI_cat"/>
</dbReference>
<evidence type="ECO:0000256" key="8">
    <source>
        <dbReference type="ARBA" id="ARBA00022723"/>
    </source>
</evidence>
<comment type="subunit">
    <text evidence="4 13">Heterodimer of LeuC and LeuD.</text>
</comment>
<dbReference type="InterPro" id="IPR015931">
    <property type="entry name" value="Acnase/IPM_dHydase_lsu_aba_1/3"/>
</dbReference>
<keyword evidence="12 13" id="KW-0100">Branched-chain amino acid biosynthesis</keyword>
<dbReference type="EMBL" id="JBHRXK010000002">
    <property type="protein sequence ID" value="MFC3550274.1"/>
    <property type="molecule type" value="Genomic_DNA"/>
</dbReference>
<evidence type="ECO:0000313" key="16">
    <source>
        <dbReference type="EMBL" id="MFC3550274.1"/>
    </source>
</evidence>
<evidence type="ECO:0000256" key="1">
    <source>
        <dbReference type="ARBA" id="ARBA00000491"/>
    </source>
</evidence>
<dbReference type="CDD" id="cd01583">
    <property type="entry name" value="IPMI"/>
    <property type="match status" value="1"/>
</dbReference>
<evidence type="ECO:0000256" key="7">
    <source>
        <dbReference type="ARBA" id="ARBA00022605"/>
    </source>
</evidence>
<name>A0ABV7RKV4_9GAMM</name>
<dbReference type="RefSeq" id="WP_386758023.1">
    <property type="nucleotide sequence ID" value="NZ_JBHRXK010000002.1"/>
</dbReference>
<gene>
    <name evidence="13 16" type="primary">leuC</name>
    <name evidence="16" type="ORF">ACFOLC_04525</name>
</gene>
<keyword evidence="10 13" id="KW-0411">Iron-sulfur</keyword>
<feature type="binding site" evidence="13">
    <location>
        <position position="407"/>
    </location>
    <ligand>
        <name>[4Fe-4S] cluster</name>
        <dbReference type="ChEBI" id="CHEBI:49883"/>
    </ligand>
</feature>
<keyword evidence="11 13" id="KW-0456">Lyase</keyword>
<comment type="cofactor">
    <cofactor evidence="13">
        <name>[4Fe-4S] cluster</name>
        <dbReference type="ChEBI" id="CHEBI:49883"/>
    </cofactor>
    <text evidence="13">Binds 1 [4Fe-4S] cluster per subunit.</text>
</comment>
<dbReference type="InterPro" id="IPR050067">
    <property type="entry name" value="IPM_dehydratase_rel_enz"/>
</dbReference>
<keyword evidence="8 13" id="KW-0479">Metal-binding</keyword>
<evidence type="ECO:0000256" key="13">
    <source>
        <dbReference type="HAMAP-Rule" id="MF_01026"/>
    </source>
</evidence>
<dbReference type="PROSITE" id="PS00450">
    <property type="entry name" value="ACONITASE_1"/>
    <property type="match status" value="1"/>
</dbReference>
<keyword evidence="6 13" id="KW-0004">4Fe-4S</keyword>
<dbReference type="SUPFAM" id="SSF53732">
    <property type="entry name" value="Aconitase iron-sulfur domain"/>
    <property type="match status" value="1"/>
</dbReference>
<comment type="caution">
    <text evidence="16">The sequence shown here is derived from an EMBL/GenBank/DDBJ whole genome shotgun (WGS) entry which is preliminary data.</text>
</comment>
<dbReference type="PRINTS" id="PR00415">
    <property type="entry name" value="ACONITASE"/>
</dbReference>
<dbReference type="Gene3D" id="3.30.499.10">
    <property type="entry name" value="Aconitase, domain 3"/>
    <property type="match status" value="2"/>
</dbReference>
<dbReference type="PROSITE" id="PS01244">
    <property type="entry name" value="ACONITASE_2"/>
    <property type="match status" value="1"/>
</dbReference>
<dbReference type="InterPro" id="IPR001030">
    <property type="entry name" value="Acoase/IPM_deHydtase_lsu_aba"/>
</dbReference>
<dbReference type="Proteomes" id="UP001595740">
    <property type="component" value="Unassembled WGS sequence"/>
</dbReference>
<organism evidence="16 17">
    <name type="scientific">Lysobacter cavernae</name>
    <dbReference type="NCBI Taxonomy" id="1685901"/>
    <lineage>
        <taxon>Bacteria</taxon>
        <taxon>Pseudomonadati</taxon>
        <taxon>Pseudomonadota</taxon>
        <taxon>Gammaproteobacteria</taxon>
        <taxon>Lysobacterales</taxon>
        <taxon>Lysobacteraceae</taxon>
        <taxon>Lysobacter</taxon>
    </lineage>
</organism>